<reference evidence="1 2" key="1">
    <citation type="journal article" date="2022" name="Plant J.">
        <title>Chromosome-level genome of Camellia lanceoleosa provides a valuable resource for understanding genome evolution and self-incompatibility.</title>
        <authorList>
            <person name="Gong W."/>
            <person name="Xiao S."/>
            <person name="Wang L."/>
            <person name="Liao Z."/>
            <person name="Chang Y."/>
            <person name="Mo W."/>
            <person name="Hu G."/>
            <person name="Li W."/>
            <person name="Zhao G."/>
            <person name="Zhu H."/>
            <person name="Hu X."/>
            <person name="Ji K."/>
            <person name="Xiang X."/>
            <person name="Song Q."/>
            <person name="Yuan D."/>
            <person name="Jin S."/>
            <person name="Zhang L."/>
        </authorList>
    </citation>
    <scope>NUCLEOTIDE SEQUENCE [LARGE SCALE GENOMIC DNA]</scope>
    <source>
        <strain evidence="1">SQ_2022a</strain>
    </source>
</reference>
<protein>
    <submittedName>
        <fullName evidence="1">Lachrymatory-factor synthase</fullName>
    </submittedName>
</protein>
<organism evidence="1 2">
    <name type="scientific">Camellia lanceoleosa</name>
    <dbReference type="NCBI Taxonomy" id="1840588"/>
    <lineage>
        <taxon>Eukaryota</taxon>
        <taxon>Viridiplantae</taxon>
        <taxon>Streptophyta</taxon>
        <taxon>Embryophyta</taxon>
        <taxon>Tracheophyta</taxon>
        <taxon>Spermatophyta</taxon>
        <taxon>Magnoliopsida</taxon>
        <taxon>eudicotyledons</taxon>
        <taxon>Gunneridae</taxon>
        <taxon>Pentapetalae</taxon>
        <taxon>asterids</taxon>
        <taxon>Ericales</taxon>
        <taxon>Theaceae</taxon>
        <taxon>Camellia</taxon>
    </lineage>
</organism>
<evidence type="ECO:0000313" key="2">
    <source>
        <dbReference type="Proteomes" id="UP001060215"/>
    </source>
</evidence>
<sequence length="166" mass="18591">MASEVEKKWEGGVSAKLTGFKVDHIWPLLEYFFNIHKWVSVVETCYGVEGTSGQPGCIQYCASTSDTGSGETVTKWDLEKLVDIDRVDRCLSYEFVDNNLDYGSYMATMKLLPFESSEGEGTEFVWSVVLDPVEGWTLVGLVSYYYSIMQGMTQQMNQALGAAKEN</sequence>
<accession>A0ACC0FEY0</accession>
<gene>
    <name evidence="1" type="ORF">LOK49_LG13G00647</name>
</gene>
<proteinExistence type="predicted"/>
<evidence type="ECO:0000313" key="1">
    <source>
        <dbReference type="EMBL" id="KAI7987089.1"/>
    </source>
</evidence>
<dbReference type="Proteomes" id="UP001060215">
    <property type="component" value="Chromosome 14"/>
</dbReference>
<name>A0ACC0FEY0_9ERIC</name>
<dbReference type="EMBL" id="CM045771">
    <property type="protein sequence ID" value="KAI7987089.1"/>
    <property type="molecule type" value="Genomic_DNA"/>
</dbReference>
<comment type="caution">
    <text evidence="1">The sequence shown here is derived from an EMBL/GenBank/DDBJ whole genome shotgun (WGS) entry which is preliminary data.</text>
</comment>
<keyword evidence="2" id="KW-1185">Reference proteome</keyword>